<organism evidence="7 9">
    <name type="scientific">Capnocytophaga catalasegens</name>
    <dbReference type="NCBI Taxonomy" id="1004260"/>
    <lineage>
        <taxon>Bacteria</taxon>
        <taxon>Pseudomonadati</taxon>
        <taxon>Bacteroidota</taxon>
        <taxon>Flavobacteriia</taxon>
        <taxon>Flavobacteriales</taxon>
        <taxon>Flavobacteriaceae</taxon>
        <taxon>Capnocytophaga</taxon>
    </lineage>
</organism>
<evidence type="ECO:0000256" key="3">
    <source>
        <dbReference type="ARBA" id="ARBA00022692"/>
    </source>
</evidence>
<comment type="subcellular location">
    <subcellularLocation>
        <location evidence="1 6">Membrane</location>
        <topology evidence="1 6">Multi-pass membrane protein</topology>
    </subcellularLocation>
</comment>
<keyword evidence="6" id="KW-0592">Phosphate transport</keyword>
<accession>A0AAV5AQC8</accession>
<dbReference type="GO" id="GO:0016020">
    <property type="term" value="C:membrane"/>
    <property type="evidence" value="ECO:0007669"/>
    <property type="project" value="UniProtKB-SubCell"/>
</dbReference>
<dbReference type="AlphaFoldDB" id="A0AAV5AQC8"/>
<dbReference type="InterPro" id="IPR001204">
    <property type="entry name" value="Phos_transporter"/>
</dbReference>
<evidence type="ECO:0000256" key="6">
    <source>
        <dbReference type="RuleBase" id="RU363058"/>
    </source>
</evidence>
<feature type="transmembrane region" description="Helical" evidence="6">
    <location>
        <begin position="83"/>
        <end position="102"/>
    </location>
</feature>
<keyword evidence="5 6" id="KW-0472">Membrane</keyword>
<feature type="transmembrane region" description="Helical" evidence="6">
    <location>
        <begin position="227"/>
        <end position="246"/>
    </location>
</feature>
<name>A0AAV5AQC8_9FLAO</name>
<feature type="transmembrane region" description="Helical" evidence="6">
    <location>
        <begin position="45"/>
        <end position="63"/>
    </location>
</feature>
<evidence type="ECO:0000256" key="2">
    <source>
        <dbReference type="ARBA" id="ARBA00022448"/>
    </source>
</evidence>
<keyword evidence="10" id="KW-1185">Reference proteome</keyword>
<keyword evidence="2 6" id="KW-0813">Transport</keyword>
<sequence>MEQIYIFMLIVLFGLAIFDLMVGVSNDAVNFLNSAVGSKAANLRTILIVASIGVAIGAVFSNGMMEIAKSGIFNPEKFYFEEIMYIFVAVMLTDIILLDFFNSMGLPTSTTVSIVFELLGASVAVAVMKVVGADQNLNLVFDYINNAKALQIIIGIFVSVGIAFTIGTIVQYISRLIFTFNYQGKMKYLAGIFGGISLTFLFYFLIIKGLKDVSFVSKEQYLWVDTHTPLLLGIFLVSFTILSQLLHSFRVNILKVIILVGTFGLAMAFAGNDMVNFIGVPIAAWDSFNIWQANGSPEVGMTMESLRHSVQTPQIFLFVAGAIMVITLWFSKKARNVIETGVSLSRQDEGSNEKFEANALSRVVVRSAVWTSTVFEKMIPPSLSRKIDSRFQKPQEKKSNKEKAEEPAFDLIRAAVNLVLASALIAMGTSLKLPLSTTYVTFMVAMGTSLADRAWGRESAVYRVAGVFNVVGGWFLTAGAAFIMAFAVSTLLFFGEVIALIALVILVTFLLIRSAKIYRKKQEAKEERAKIFEYNDLITIKEIVQISSQNIAKAIKRIDNIFVNVINHLATENLAELKSCKKKAKSLESDIEELKSNIYRFIKSLDDRSVASSKFYILILDYLHNMSQSIGFIADTSYTHVNNNHKKLKYNQIRDLKNLSEKIHKQFQIILEILNISMYSNSITKLIAEENAIKADISALIEKQIKEIRTTDSSPKNTKLYFSLLLETKVLIRSTINLMSLFKDFKDQYKAIDNK</sequence>
<dbReference type="RefSeq" id="WP_264846656.1">
    <property type="nucleotide sequence ID" value="NZ_BPMA01000027.1"/>
</dbReference>
<evidence type="ECO:0000313" key="7">
    <source>
        <dbReference type="EMBL" id="GJM49528.1"/>
    </source>
</evidence>
<feature type="transmembrane region" description="Helical" evidence="6">
    <location>
        <begin position="152"/>
        <end position="174"/>
    </location>
</feature>
<evidence type="ECO:0000256" key="4">
    <source>
        <dbReference type="ARBA" id="ARBA00022989"/>
    </source>
</evidence>
<comment type="similarity">
    <text evidence="6">Belongs to the inorganic phosphate transporter (PiT) (TC 2.A.20) family.</text>
</comment>
<dbReference type="Pfam" id="PF01384">
    <property type="entry name" value="PHO4"/>
    <property type="match status" value="1"/>
</dbReference>
<feature type="transmembrane region" description="Helical" evidence="6">
    <location>
        <begin position="493"/>
        <end position="512"/>
    </location>
</feature>
<dbReference type="EMBL" id="BQKA01000010">
    <property type="protein sequence ID" value="GJM49528.1"/>
    <property type="molecule type" value="Genomic_DNA"/>
</dbReference>
<protein>
    <recommendedName>
        <fullName evidence="6">Phosphate transporter</fullName>
    </recommendedName>
</protein>
<comment type="caution">
    <text evidence="7">The sequence shown here is derived from an EMBL/GenBank/DDBJ whole genome shotgun (WGS) entry which is preliminary data.</text>
</comment>
<keyword evidence="3 6" id="KW-0812">Transmembrane</keyword>
<reference evidence="7 10" key="1">
    <citation type="submission" date="2021-11" db="EMBL/GenBank/DDBJ databases">
        <title>Draft genome sequence of Capnocytophaga sp. strain KC07075 isolated from cat oral cavity.</title>
        <authorList>
            <person name="Suzuki M."/>
            <person name="Imaoka K."/>
            <person name="Kimura M."/>
            <person name="Morikawa S."/>
            <person name="Maeda K."/>
        </authorList>
    </citation>
    <scope>NUCLEOTIDE SEQUENCE</scope>
    <source>
        <strain evidence="7">KC07075</strain>
        <strain evidence="8 10">KC07079</strain>
    </source>
</reference>
<feature type="transmembrane region" description="Helical" evidence="6">
    <location>
        <begin position="6"/>
        <end position="24"/>
    </location>
</feature>
<dbReference type="Proteomes" id="UP001207736">
    <property type="component" value="Unassembled WGS sequence"/>
</dbReference>
<keyword evidence="4 6" id="KW-1133">Transmembrane helix</keyword>
<evidence type="ECO:0000256" key="1">
    <source>
        <dbReference type="ARBA" id="ARBA00004141"/>
    </source>
</evidence>
<dbReference type="Proteomes" id="UP001208692">
    <property type="component" value="Unassembled WGS sequence"/>
</dbReference>
<gene>
    <name evidence="7" type="ORF">RCZ15_05030</name>
    <name evidence="8" type="ORF">RCZ16_00810</name>
</gene>
<proteinExistence type="inferred from homology"/>
<evidence type="ECO:0000256" key="5">
    <source>
        <dbReference type="ARBA" id="ARBA00023136"/>
    </source>
</evidence>
<dbReference type="GO" id="GO:0005315">
    <property type="term" value="F:phosphate transmembrane transporter activity"/>
    <property type="evidence" value="ECO:0007669"/>
    <property type="project" value="InterPro"/>
</dbReference>
<dbReference type="PANTHER" id="PTHR11101">
    <property type="entry name" value="PHOSPHATE TRANSPORTER"/>
    <property type="match status" value="1"/>
</dbReference>
<dbReference type="EMBL" id="BQKB01000003">
    <property type="protein sequence ID" value="GJM51763.1"/>
    <property type="molecule type" value="Genomic_DNA"/>
</dbReference>
<dbReference type="GO" id="GO:0035435">
    <property type="term" value="P:phosphate ion transmembrane transport"/>
    <property type="evidence" value="ECO:0007669"/>
    <property type="project" value="TreeGrafter"/>
</dbReference>
<feature type="transmembrane region" description="Helical" evidence="6">
    <location>
        <begin position="467"/>
        <end position="487"/>
    </location>
</feature>
<evidence type="ECO:0000313" key="9">
    <source>
        <dbReference type="Proteomes" id="UP001207736"/>
    </source>
</evidence>
<feature type="transmembrane region" description="Helical" evidence="6">
    <location>
        <begin position="114"/>
        <end position="132"/>
    </location>
</feature>
<feature type="transmembrane region" description="Helical" evidence="6">
    <location>
        <begin position="186"/>
        <end position="207"/>
    </location>
</feature>
<evidence type="ECO:0000313" key="10">
    <source>
        <dbReference type="Proteomes" id="UP001208692"/>
    </source>
</evidence>
<feature type="transmembrane region" description="Helical" evidence="6">
    <location>
        <begin position="311"/>
        <end position="330"/>
    </location>
</feature>
<evidence type="ECO:0000313" key="8">
    <source>
        <dbReference type="EMBL" id="GJM51763.1"/>
    </source>
</evidence>
<dbReference type="PANTHER" id="PTHR11101:SF16">
    <property type="entry name" value="PHOSPHATE TRANSPORTER"/>
    <property type="match status" value="1"/>
</dbReference>
<feature type="transmembrane region" description="Helical" evidence="6">
    <location>
        <begin position="253"/>
        <end position="271"/>
    </location>
</feature>